<reference evidence="1 2" key="1">
    <citation type="submission" date="2018-08" db="EMBL/GenBank/DDBJ databases">
        <title>A genome reference for cultivated species of the human gut microbiota.</title>
        <authorList>
            <person name="Zou Y."/>
            <person name="Xue W."/>
            <person name="Luo G."/>
        </authorList>
    </citation>
    <scope>NUCLEOTIDE SEQUENCE [LARGE SCALE GENOMIC DNA]</scope>
    <source>
        <strain evidence="1 2">OM05-15BH</strain>
    </source>
</reference>
<dbReference type="EMBL" id="QSUL01000014">
    <property type="protein sequence ID" value="RGN32316.1"/>
    <property type="molecule type" value="Genomic_DNA"/>
</dbReference>
<evidence type="ECO:0000313" key="2">
    <source>
        <dbReference type="Proteomes" id="UP000260983"/>
    </source>
</evidence>
<protein>
    <submittedName>
        <fullName evidence="1">Uncharacterized protein</fullName>
    </submittedName>
</protein>
<proteinExistence type="predicted"/>
<gene>
    <name evidence="1" type="ORF">DXB65_18655</name>
</gene>
<organism evidence="1 2">
    <name type="scientific">Bacteroides oleiciplenus</name>
    <dbReference type="NCBI Taxonomy" id="626931"/>
    <lineage>
        <taxon>Bacteria</taxon>
        <taxon>Pseudomonadati</taxon>
        <taxon>Bacteroidota</taxon>
        <taxon>Bacteroidia</taxon>
        <taxon>Bacteroidales</taxon>
        <taxon>Bacteroidaceae</taxon>
        <taxon>Bacteroides</taxon>
    </lineage>
</organism>
<evidence type="ECO:0000313" key="1">
    <source>
        <dbReference type="EMBL" id="RGN32316.1"/>
    </source>
</evidence>
<dbReference type="AlphaFoldDB" id="A0A3E5B400"/>
<dbReference type="RefSeq" id="WP_009130059.1">
    <property type="nucleotide sequence ID" value="NZ_CABKRN010000002.1"/>
</dbReference>
<accession>A0A3E5B400</accession>
<sequence>MSGSEKIDGRFAYLLEVNEKNEYDVCCALADILSYGRGRVYDELVGDMQDVAQAMSMLYVENKRYEEIAWTLYGVSSGRKLDSLRKSVSRGKEYLKKRMTCLIIEYKRRGYVPFVVGEEAVK</sequence>
<comment type="caution">
    <text evidence="1">The sequence shown here is derived from an EMBL/GenBank/DDBJ whole genome shotgun (WGS) entry which is preliminary data.</text>
</comment>
<dbReference type="Proteomes" id="UP000260983">
    <property type="component" value="Unassembled WGS sequence"/>
</dbReference>
<name>A0A3E5B400_9BACE</name>